<gene>
    <name evidence="2" type="ORF">HJG59_008092</name>
</gene>
<dbReference type="GO" id="GO:0051959">
    <property type="term" value="F:dynein light intermediate chain binding"/>
    <property type="evidence" value="ECO:0007669"/>
    <property type="project" value="TreeGrafter"/>
</dbReference>
<dbReference type="EMBL" id="JACASF010000001">
    <property type="protein sequence ID" value="KAF6501112.1"/>
    <property type="molecule type" value="Genomic_DNA"/>
</dbReference>
<feature type="compositionally biased region" description="Acidic residues" evidence="1">
    <location>
        <begin position="186"/>
        <end position="197"/>
    </location>
</feature>
<dbReference type="PANTHER" id="PTHR18947">
    <property type="entry name" value="HOOK PROTEINS"/>
    <property type="match status" value="1"/>
</dbReference>
<evidence type="ECO:0000313" key="2">
    <source>
        <dbReference type="EMBL" id="KAF6501112.1"/>
    </source>
</evidence>
<sequence>MQTRTADSARQIQLLEQEKDHLSQAMRLLQERSQAGSEARMKDIESENRVLHQTVTETSSKLSQLELEKQQLLWDLEQVKEKVKRMEELEKELHRQEKENEKLAEKFTSLSTTATEKIDALERESQDLTLENQELSRSLHTLRNTSVQLEELERDNKQLKEENLELRRMVETVSFTKAKMAQVEAESQELEQEEEQRSEELKALSTKSGSLELSYQSGSPENLQLLPTLETSGQKSQALQHELGELQAEHQALQRDLETQQLANKPLERSEDRKALEQEVARLEKDKKLLEEEVKQLQQQVELKDVVLDDSTARLSAALDKEMACCKDAATKQKDLEKDNRDLTEQVPMHMRTLSEMSWVQAAPPRGTAGLASVHSSASCCENQLFSYSPEITTALHACPRTPCSLLSTLLCIVLITPCLVT</sequence>
<accession>A0A7J8JYB6</accession>
<keyword evidence="3" id="KW-1185">Reference proteome</keyword>
<dbReference type="PANTHER" id="PTHR18947:SF31">
    <property type="entry name" value="PROTEIN DAPLE"/>
    <property type="match status" value="1"/>
</dbReference>
<name>A0A7J8JYB6_MOLMO</name>
<protein>
    <submittedName>
        <fullName evidence="2">Uncharacterized protein</fullName>
    </submittedName>
</protein>
<reference evidence="2 3" key="1">
    <citation type="journal article" date="2020" name="Nature">
        <title>Six reference-quality genomes reveal evolution of bat adaptations.</title>
        <authorList>
            <person name="Jebb D."/>
            <person name="Huang Z."/>
            <person name="Pippel M."/>
            <person name="Hughes G.M."/>
            <person name="Lavrichenko K."/>
            <person name="Devanna P."/>
            <person name="Winkler S."/>
            <person name="Jermiin L.S."/>
            <person name="Skirmuntt E.C."/>
            <person name="Katzourakis A."/>
            <person name="Burkitt-Gray L."/>
            <person name="Ray D.A."/>
            <person name="Sullivan K.A.M."/>
            <person name="Roscito J.G."/>
            <person name="Kirilenko B.M."/>
            <person name="Davalos L.M."/>
            <person name="Corthals A.P."/>
            <person name="Power M.L."/>
            <person name="Jones G."/>
            <person name="Ransome R.D."/>
            <person name="Dechmann D.K.N."/>
            <person name="Locatelli A.G."/>
            <person name="Puechmaille S.J."/>
            <person name="Fedrigo O."/>
            <person name="Jarvis E.D."/>
            <person name="Hiller M."/>
            <person name="Vernes S.C."/>
            <person name="Myers E.W."/>
            <person name="Teeling E.C."/>
        </authorList>
    </citation>
    <scope>NUCLEOTIDE SEQUENCE [LARGE SCALE GENOMIC DNA]</scope>
    <source>
        <strain evidence="2">MMolMol1</strain>
        <tissue evidence="2">Muscle</tissue>
    </source>
</reference>
<dbReference type="GO" id="GO:0005813">
    <property type="term" value="C:centrosome"/>
    <property type="evidence" value="ECO:0007669"/>
    <property type="project" value="TreeGrafter"/>
</dbReference>
<proteinExistence type="predicted"/>
<evidence type="ECO:0000256" key="1">
    <source>
        <dbReference type="SAM" id="MobiDB-lite"/>
    </source>
</evidence>
<dbReference type="GO" id="GO:0008017">
    <property type="term" value="F:microtubule binding"/>
    <property type="evidence" value="ECO:0007669"/>
    <property type="project" value="TreeGrafter"/>
</dbReference>
<dbReference type="GO" id="GO:0005737">
    <property type="term" value="C:cytoplasm"/>
    <property type="evidence" value="ECO:0007669"/>
    <property type="project" value="TreeGrafter"/>
</dbReference>
<organism evidence="2 3">
    <name type="scientific">Molossus molossus</name>
    <name type="common">Pallas' mastiff bat</name>
    <name type="synonym">Vespertilio molossus</name>
    <dbReference type="NCBI Taxonomy" id="27622"/>
    <lineage>
        <taxon>Eukaryota</taxon>
        <taxon>Metazoa</taxon>
        <taxon>Chordata</taxon>
        <taxon>Craniata</taxon>
        <taxon>Vertebrata</taxon>
        <taxon>Euteleostomi</taxon>
        <taxon>Mammalia</taxon>
        <taxon>Eutheria</taxon>
        <taxon>Laurasiatheria</taxon>
        <taxon>Chiroptera</taxon>
        <taxon>Yangochiroptera</taxon>
        <taxon>Molossidae</taxon>
        <taxon>Molossus</taxon>
    </lineage>
</organism>
<feature type="region of interest" description="Disordered" evidence="1">
    <location>
        <begin position="184"/>
        <end position="218"/>
    </location>
</feature>
<dbReference type="InParanoid" id="A0A7J8JYB6"/>
<feature type="compositionally biased region" description="Polar residues" evidence="1">
    <location>
        <begin position="205"/>
        <end position="218"/>
    </location>
</feature>
<dbReference type="Proteomes" id="UP000550707">
    <property type="component" value="Unassembled WGS sequence"/>
</dbReference>
<evidence type="ECO:0000313" key="3">
    <source>
        <dbReference type="Proteomes" id="UP000550707"/>
    </source>
</evidence>
<dbReference type="GO" id="GO:0031122">
    <property type="term" value="P:cytoplasmic microtubule organization"/>
    <property type="evidence" value="ECO:0007669"/>
    <property type="project" value="TreeGrafter"/>
</dbReference>
<dbReference type="AlphaFoldDB" id="A0A7J8JYB6"/>
<dbReference type="GO" id="GO:0030705">
    <property type="term" value="P:cytoskeleton-dependent intracellular transport"/>
    <property type="evidence" value="ECO:0007669"/>
    <property type="project" value="TreeGrafter"/>
</dbReference>
<comment type="caution">
    <text evidence="2">The sequence shown here is derived from an EMBL/GenBank/DDBJ whole genome shotgun (WGS) entry which is preliminary data.</text>
</comment>